<evidence type="ECO:0000313" key="2">
    <source>
        <dbReference type="Proteomes" id="UP000240481"/>
    </source>
</evidence>
<accession>A0A0J8VCC7</accession>
<comment type="caution">
    <text evidence="1">The sequence shown here is derived from an EMBL/GenBank/DDBJ whole genome shotgun (WGS) entry which is preliminary data.</text>
</comment>
<dbReference type="EMBL" id="PYLZ01000008">
    <property type="protein sequence ID" value="PSW23445.1"/>
    <property type="molecule type" value="Genomic_DNA"/>
</dbReference>
<dbReference type="STRING" id="680026.AB733_08120"/>
<keyword evidence="2" id="KW-1185">Reference proteome</keyword>
<dbReference type="Proteomes" id="UP000240481">
    <property type="component" value="Unassembled WGS sequence"/>
</dbReference>
<dbReference type="OrthoDB" id="5822733at2"/>
<evidence type="ECO:0000313" key="1">
    <source>
        <dbReference type="EMBL" id="PSW23445.1"/>
    </source>
</evidence>
<sequence>MDTFVRNGILALANVVEQDTKGWFEGHVGASLLAGAALLKSGYLSDASYESLQLRLHLQLEEYAYLLKPLAVSMLTTNYTPIVDAITLNTQQLSRSGHGVIYGALALKALSDNNLKVSESLVTNIAKLITNCTHDKWDRYFGLDDYRYYQVLDNTLDSPLHRQIDNELIDDENIEALCAVAIERSVAQVYHDADGYFFAGEKIHGITHAHAVFLLYSLGYTELASKAVRPLLIQLELNDLKPEPPSDLIAIQPKKLDLSDPTVWGCGYRNEHQIKLAHSYSELSARLNLPLSKLDNLWGAVSG</sequence>
<organism evidence="1 2">
    <name type="scientific">Photobacterium swingsii</name>
    <dbReference type="NCBI Taxonomy" id="680026"/>
    <lineage>
        <taxon>Bacteria</taxon>
        <taxon>Pseudomonadati</taxon>
        <taxon>Pseudomonadota</taxon>
        <taxon>Gammaproteobacteria</taxon>
        <taxon>Vibrionales</taxon>
        <taxon>Vibrionaceae</taxon>
        <taxon>Photobacterium</taxon>
    </lineage>
</organism>
<name>A0A0J8VCC7_9GAMM</name>
<reference evidence="1 2" key="1">
    <citation type="submission" date="2018-01" db="EMBL/GenBank/DDBJ databases">
        <title>Whole genome sequencing of Histamine producing bacteria.</title>
        <authorList>
            <person name="Butler K."/>
        </authorList>
    </citation>
    <scope>NUCLEOTIDE SEQUENCE [LARGE SCALE GENOMIC DNA]</scope>
    <source>
        <strain evidence="1 2">DSM 24669</strain>
    </source>
</reference>
<dbReference type="AlphaFoldDB" id="A0A0J8VCC7"/>
<proteinExistence type="predicted"/>
<protein>
    <submittedName>
        <fullName evidence="1">Uncharacterized protein</fullName>
    </submittedName>
</protein>
<dbReference type="RefSeq" id="WP_048898307.1">
    <property type="nucleotide sequence ID" value="NZ_AP024852.1"/>
</dbReference>
<gene>
    <name evidence="1" type="ORF">C9I94_15070</name>
</gene>